<gene>
    <name evidence="2" type="ORF">PHMEG_0009471</name>
</gene>
<sequence>MEGSPNINSLPDIETLLEEGNTNHDDDRRERNINDLIDTVYPEVGDDNLQDDHLASTNASVRRMNEMVAERPTGETKEYLASKGLPAQTRRVLERSELLRYSASPDCFEGSNSNHHDSQFEQRRRAEQWNTALSRFTTRAKY</sequence>
<dbReference type="EMBL" id="NBNE01000885">
    <property type="protein sequence ID" value="OWZ16703.1"/>
    <property type="molecule type" value="Genomic_DNA"/>
</dbReference>
<organism evidence="2 3">
    <name type="scientific">Phytophthora megakarya</name>
    <dbReference type="NCBI Taxonomy" id="4795"/>
    <lineage>
        <taxon>Eukaryota</taxon>
        <taxon>Sar</taxon>
        <taxon>Stramenopiles</taxon>
        <taxon>Oomycota</taxon>
        <taxon>Peronosporomycetes</taxon>
        <taxon>Peronosporales</taxon>
        <taxon>Peronosporaceae</taxon>
        <taxon>Phytophthora</taxon>
    </lineage>
</organism>
<keyword evidence="3" id="KW-1185">Reference proteome</keyword>
<reference evidence="3" key="1">
    <citation type="submission" date="2017-03" db="EMBL/GenBank/DDBJ databases">
        <title>Phytopthora megakarya and P. palmivora, two closely related causual agents of cacao black pod achieved similar genome size and gene model numbers by different mechanisms.</title>
        <authorList>
            <person name="Ali S."/>
            <person name="Shao J."/>
            <person name="Larry D.J."/>
            <person name="Kronmiller B."/>
            <person name="Shen D."/>
            <person name="Strem M.D."/>
            <person name="Melnick R.L."/>
            <person name="Guiltinan M.J."/>
            <person name="Tyler B.M."/>
            <person name="Meinhardt L.W."/>
            <person name="Bailey B.A."/>
        </authorList>
    </citation>
    <scope>NUCLEOTIDE SEQUENCE [LARGE SCALE GENOMIC DNA]</scope>
    <source>
        <strain evidence="3">zdho120</strain>
    </source>
</reference>
<dbReference type="GO" id="GO:0004386">
    <property type="term" value="F:helicase activity"/>
    <property type="evidence" value="ECO:0007669"/>
    <property type="project" value="UniProtKB-KW"/>
</dbReference>
<proteinExistence type="predicted"/>
<keyword evidence="2" id="KW-0547">Nucleotide-binding</keyword>
<protein>
    <submittedName>
        <fullName evidence="2">Helitron helicase</fullName>
    </submittedName>
</protein>
<keyword evidence="2" id="KW-0347">Helicase</keyword>
<keyword evidence="2" id="KW-0067">ATP-binding</keyword>
<evidence type="ECO:0000256" key="1">
    <source>
        <dbReference type="SAM" id="MobiDB-lite"/>
    </source>
</evidence>
<comment type="caution">
    <text evidence="2">The sequence shown here is derived from an EMBL/GenBank/DDBJ whole genome shotgun (WGS) entry which is preliminary data.</text>
</comment>
<evidence type="ECO:0000313" key="2">
    <source>
        <dbReference type="EMBL" id="OWZ16703.1"/>
    </source>
</evidence>
<dbReference type="Proteomes" id="UP000198211">
    <property type="component" value="Unassembled WGS sequence"/>
</dbReference>
<evidence type="ECO:0000313" key="3">
    <source>
        <dbReference type="Proteomes" id="UP000198211"/>
    </source>
</evidence>
<dbReference type="AlphaFoldDB" id="A0A225WG57"/>
<keyword evidence="2" id="KW-0378">Hydrolase</keyword>
<accession>A0A225WG57</accession>
<name>A0A225WG57_9STRA</name>
<feature type="region of interest" description="Disordered" evidence="1">
    <location>
        <begin position="1"/>
        <end position="29"/>
    </location>
</feature>